<gene>
    <name evidence="2" type="ORF">DYU11_28330</name>
</gene>
<dbReference type="AlphaFoldDB" id="A0A418LZ27"/>
<reference evidence="2 3" key="1">
    <citation type="submission" date="2018-08" db="EMBL/GenBank/DDBJ databases">
        <title>Fibrisoma montanum sp. nov., isolated from Danxia mountain soil.</title>
        <authorList>
            <person name="Huang Y."/>
        </authorList>
    </citation>
    <scope>NUCLEOTIDE SEQUENCE [LARGE SCALE GENOMIC DNA]</scope>
    <source>
        <strain evidence="2 3">HYT19</strain>
    </source>
</reference>
<dbReference type="CDD" id="cd09872">
    <property type="entry name" value="PIN_Sll0205-like"/>
    <property type="match status" value="1"/>
</dbReference>
<dbReference type="Gene3D" id="3.40.50.1010">
    <property type="entry name" value="5'-nuclease"/>
    <property type="match status" value="1"/>
</dbReference>
<dbReference type="InterPro" id="IPR029060">
    <property type="entry name" value="PIN-like_dom_sf"/>
</dbReference>
<keyword evidence="3" id="KW-1185">Reference proteome</keyword>
<organism evidence="2 3">
    <name type="scientific">Fibrisoma montanum</name>
    <dbReference type="NCBI Taxonomy" id="2305895"/>
    <lineage>
        <taxon>Bacteria</taxon>
        <taxon>Pseudomonadati</taxon>
        <taxon>Bacteroidota</taxon>
        <taxon>Cytophagia</taxon>
        <taxon>Cytophagales</taxon>
        <taxon>Spirosomataceae</taxon>
        <taxon>Fibrisoma</taxon>
    </lineage>
</organism>
<dbReference type="InterPro" id="IPR002716">
    <property type="entry name" value="PIN_dom"/>
</dbReference>
<dbReference type="PANTHER" id="PTHR36173:SF2">
    <property type="entry name" value="RIBONUCLEASE VAPC16"/>
    <property type="match status" value="1"/>
</dbReference>
<dbReference type="OrthoDB" id="9798990at2"/>
<feature type="domain" description="PIN" evidence="1">
    <location>
        <begin position="3"/>
        <end position="110"/>
    </location>
</feature>
<evidence type="ECO:0000313" key="2">
    <source>
        <dbReference type="EMBL" id="RIV18482.1"/>
    </source>
</evidence>
<dbReference type="SUPFAM" id="SSF88723">
    <property type="entry name" value="PIN domain-like"/>
    <property type="match status" value="1"/>
</dbReference>
<dbReference type="PANTHER" id="PTHR36173">
    <property type="entry name" value="RIBONUCLEASE VAPC16-RELATED"/>
    <property type="match status" value="1"/>
</dbReference>
<comment type="caution">
    <text evidence="2">The sequence shown here is derived from an EMBL/GenBank/DDBJ whole genome shotgun (WGS) entry which is preliminary data.</text>
</comment>
<dbReference type="EMBL" id="QXED01000011">
    <property type="protein sequence ID" value="RIV18482.1"/>
    <property type="molecule type" value="Genomic_DNA"/>
</dbReference>
<evidence type="ECO:0000313" key="3">
    <source>
        <dbReference type="Proteomes" id="UP000283523"/>
    </source>
</evidence>
<sequence>MDYLIDTQILIWSLVSPDKLSATGRRALQEGTIYVSVVSLLEIAIKQKVNKLPDLPVTTDELVEQLKRDGFDLLPLSIRHIARYNDIRLLLATALAERVPLISADEHFSYYTDQVTIVW</sequence>
<protein>
    <submittedName>
        <fullName evidence="2">PIN domain-containing protein</fullName>
    </submittedName>
</protein>
<name>A0A418LZ27_9BACT</name>
<evidence type="ECO:0000259" key="1">
    <source>
        <dbReference type="Pfam" id="PF01850"/>
    </source>
</evidence>
<dbReference type="RefSeq" id="WP_119671115.1">
    <property type="nucleotide sequence ID" value="NZ_QXED01000011.1"/>
</dbReference>
<dbReference type="InterPro" id="IPR041705">
    <property type="entry name" value="PIN_Sll0205"/>
</dbReference>
<dbReference type="Pfam" id="PF01850">
    <property type="entry name" value="PIN"/>
    <property type="match status" value="1"/>
</dbReference>
<dbReference type="InterPro" id="IPR052919">
    <property type="entry name" value="TA_system_RNase"/>
</dbReference>
<proteinExistence type="predicted"/>
<accession>A0A418LZ27</accession>
<dbReference type="Proteomes" id="UP000283523">
    <property type="component" value="Unassembled WGS sequence"/>
</dbReference>